<dbReference type="Pfam" id="PF00889">
    <property type="entry name" value="EF_TS"/>
    <property type="match status" value="1"/>
</dbReference>
<dbReference type="EMBL" id="CP018477">
    <property type="protein sequence ID" value="ASV72732.1"/>
    <property type="molecule type" value="Genomic_DNA"/>
</dbReference>
<dbReference type="Gene3D" id="3.30.479.20">
    <property type="entry name" value="Elongation factor Ts, dimerisation domain"/>
    <property type="match status" value="2"/>
</dbReference>
<dbReference type="Gene3D" id="1.10.286.20">
    <property type="match status" value="1"/>
</dbReference>
<evidence type="ECO:0000256" key="4">
    <source>
        <dbReference type="ARBA" id="ARBA00022917"/>
    </source>
</evidence>
<comment type="similarity">
    <text evidence="1 5">Belongs to the EF-Ts family.</text>
</comment>
<comment type="subcellular location">
    <subcellularLocation>
        <location evidence="5">Cytoplasm</location>
    </subcellularLocation>
</comment>
<feature type="domain" description="Translation elongation factor EFTs/EF1B dimerisation" evidence="6">
    <location>
        <begin position="72"/>
        <end position="272"/>
    </location>
</feature>
<dbReference type="RefSeq" id="WP_095413578.1">
    <property type="nucleotide sequence ID" value="NZ_CP018477.1"/>
</dbReference>
<accession>A0A286R9U4</accession>
<dbReference type="FunFam" id="1.10.8.10:FF:000001">
    <property type="entry name" value="Elongation factor Ts"/>
    <property type="match status" value="1"/>
</dbReference>
<dbReference type="InterPro" id="IPR014039">
    <property type="entry name" value="Transl_elong_EFTs/EF1B_dimer"/>
</dbReference>
<dbReference type="OrthoDB" id="9808348at2"/>
<protein>
    <recommendedName>
        <fullName evidence="2 5">Elongation factor Ts</fullName>
        <shortName evidence="5">EF-Ts</shortName>
    </recommendedName>
</protein>
<dbReference type="Proteomes" id="UP000215086">
    <property type="component" value="Chromosome"/>
</dbReference>
<sequence length="273" mass="30491">MPEITASAVKALRERTGLPMMDCKRALEEAGGDPEKAIEILRKSGQKVMEKRAGRETAFGRIGLYSDPDRTALVELFCESAPVAKAEDFVKLVGELARQLALGPGASTAEELLDQPSSEPGKKLRDLYEETINRIREAFRIGRLLRVEGKCGAYLHHDGSKAAVVQVEGDDLQVAREIAMHVVAMRPTALRREDLDPALVEKEREILTEATRKEGKPENLIPKIVEGRLKDFYSQHCLVDQPFVKDPKKTVGKVAEEAGLKLVRYWYWEVGKE</sequence>
<dbReference type="HAMAP" id="MF_00050">
    <property type="entry name" value="EF_Ts"/>
    <property type="match status" value="1"/>
</dbReference>
<dbReference type="SUPFAM" id="SSF54713">
    <property type="entry name" value="Elongation factor Ts (EF-Ts), dimerisation domain"/>
    <property type="match status" value="2"/>
</dbReference>
<dbReference type="InterPro" id="IPR001816">
    <property type="entry name" value="Transl_elong_EFTs/EF1B"/>
</dbReference>
<dbReference type="FunFam" id="1.10.286.20:FF:000001">
    <property type="entry name" value="Elongation factor Ts"/>
    <property type="match status" value="1"/>
</dbReference>
<name>A0A286R9U4_9BACT</name>
<organism evidence="7 8">
    <name type="scientific">Thermogutta terrifontis</name>
    <dbReference type="NCBI Taxonomy" id="1331910"/>
    <lineage>
        <taxon>Bacteria</taxon>
        <taxon>Pseudomonadati</taxon>
        <taxon>Planctomycetota</taxon>
        <taxon>Planctomycetia</taxon>
        <taxon>Pirellulales</taxon>
        <taxon>Thermoguttaceae</taxon>
        <taxon>Thermogutta</taxon>
    </lineage>
</organism>
<dbReference type="NCBIfam" id="TIGR00116">
    <property type="entry name" value="tsf"/>
    <property type="match status" value="1"/>
</dbReference>
<proteinExistence type="inferred from homology"/>
<dbReference type="InterPro" id="IPR036402">
    <property type="entry name" value="EF-Ts_dimer_sf"/>
</dbReference>
<dbReference type="PANTHER" id="PTHR11741">
    <property type="entry name" value="ELONGATION FACTOR TS"/>
    <property type="match status" value="1"/>
</dbReference>
<reference evidence="7 8" key="1">
    <citation type="journal article" name="Front. Microbiol.">
        <title>Sugar Metabolism of the First Thermophilic Planctomycete Thermogutta terrifontis: Comparative Genomic and Transcriptomic Approaches.</title>
        <authorList>
            <person name="Elcheninov A.G."/>
            <person name="Menzel P."/>
            <person name="Gudbergsdottir S.R."/>
            <person name="Slesarev A.I."/>
            <person name="Kadnikov V.V."/>
            <person name="Krogh A."/>
            <person name="Bonch-Osmolovskaya E.A."/>
            <person name="Peng X."/>
            <person name="Kublanov I.V."/>
        </authorList>
    </citation>
    <scope>NUCLEOTIDE SEQUENCE [LARGE SCALE GENOMIC DNA]</scope>
    <source>
        <strain evidence="7 8">R1</strain>
    </source>
</reference>
<dbReference type="PANTHER" id="PTHR11741:SF0">
    <property type="entry name" value="ELONGATION FACTOR TS, MITOCHONDRIAL"/>
    <property type="match status" value="1"/>
</dbReference>
<evidence type="ECO:0000259" key="6">
    <source>
        <dbReference type="Pfam" id="PF00889"/>
    </source>
</evidence>
<keyword evidence="8" id="KW-1185">Reference proteome</keyword>
<dbReference type="GO" id="GO:0003746">
    <property type="term" value="F:translation elongation factor activity"/>
    <property type="evidence" value="ECO:0007669"/>
    <property type="project" value="UniProtKB-UniRule"/>
</dbReference>
<keyword evidence="3 5" id="KW-0251">Elongation factor</keyword>
<dbReference type="SUPFAM" id="SSF46934">
    <property type="entry name" value="UBA-like"/>
    <property type="match status" value="1"/>
</dbReference>
<dbReference type="AlphaFoldDB" id="A0A286R9U4"/>
<keyword evidence="5" id="KW-0963">Cytoplasm</keyword>
<comment type="function">
    <text evidence="5">Associates with the EF-Tu.GDP complex and induces the exchange of GDP to GTP. It remains bound to the aminoacyl-tRNA.EF-Tu.GTP complex up to the GTP hydrolysis stage on the ribosome.</text>
</comment>
<dbReference type="GO" id="GO:0005737">
    <property type="term" value="C:cytoplasm"/>
    <property type="evidence" value="ECO:0007669"/>
    <property type="project" value="UniProtKB-SubCell"/>
</dbReference>
<dbReference type="Gene3D" id="1.10.8.10">
    <property type="entry name" value="DNA helicase RuvA subunit, C-terminal domain"/>
    <property type="match status" value="1"/>
</dbReference>
<dbReference type="InterPro" id="IPR009060">
    <property type="entry name" value="UBA-like_sf"/>
</dbReference>
<evidence type="ECO:0000256" key="1">
    <source>
        <dbReference type="ARBA" id="ARBA00005532"/>
    </source>
</evidence>
<keyword evidence="4 5" id="KW-0648">Protein biosynthesis</keyword>
<dbReference type="CDD" id="cd14275">
    <property type="entry name" value="UBA_EF-Ts"/>
    <property type="match status" value="1"/>
</dbReference>
<evidence type="ECO:0000256" key="5">
    <source>
        <dbReference type="HAMAP-Rule" id="MF_00050"/>
    </source>
</evidence>
<dbReference type="KEGG" id="ttf:THTE_0130"/>
<evidence type="ECO:0000313" key="8">
    <source>
        <dbReference type="Proteomes" id="UP000215086"/>
    </source>
</evidence>
<evidence type="ECO:0000256" key="3">
    <source>
        <dbReference type="ARBA" id="ARBA00022768"/>
    </source>
</evidence>
<comment type="caution">
    <text evidence="5">Lacks conserved residue(s) required for the propagation of feature annotation.</text>
</comment>
<evidence type="ECO:0000256" key="2">
    <source>
        <dbReference type="ARBA" id="ARBA00016956"/>
    </source>
</evidence>
<gene>
    <name evidence="5" type="primary">tsf</name>
    <name evidence="7" type="ORF">THTE_0130</name>
</gene>
<evidence type="ECO:0000313" key="7">
    <source>
        <dbReference type="EMBL" id="ASV72732.1"/>
    </source>
</evidence>